<keyword evidence="2" id="KW-0503">Monooxygenase</keyword>
<dbReference type="NCBIfam" id="TIGR04020">
    <property type="entry name" value="seco_metab_LLM"/>
    <property type="match status" value="1"/>
</dbReference>
<keyword evidence="5" id="KW-1185">Reference proteome</keyword>
<dbReference type="Pfam" id="PF00296">
    <property type="entry name" value="Bac_luciferase"/>
    <property type="match status" value="1"/>
</dbReference>
<comment type="caution">
    <text evidence="4">The sequence shown here is derived from an EMBL/GenBank/DDBJ whole genome shotgun (WGS) entry which is preliminary data.</text>
</comment>
<organism evidence="4 5">
    <name type="scientific">Streptomyces smyrnaeus</name>
    <dbReference type="NCBI Taxonomy" id="1387713"/>
    <lineage>
        <taxon>Bacteria</taxon>
        <taxon>Bacillati</taxon>
        <taxon>Actinomycetota</taxon>
        <taxon>Actinomycetes</taxon>
        <taxon>Kitasatosporales</taxon>
        <taxon>Streptomycetaceae</taxon>
        <taxon>Streptomyces</taxon>
    </lineage>
</organism>
<dbReference type="Proteomes" id="UP000721954">
    <property type="component" value="Unassembled WGS sequence"/>
</dbReference>
<dbReference type="EMBL" id="JAFFZM010000007">
    <property type="protein sequence ID" value="MBO8199485.1"/>
    <property type="molecule type" value="Genomic_DNA"/>
</dbReference>
<dbReference type="PANTHER" id="PTHR30137">
    <property type="entry name" value="LUCIFERASE-LIKE MONOOXYGENASE"/>
    <property type="match status" value="1"/>
</dbReference>
<evidence type="ECO:0000256" key="2">
    <source>
        <dbReference type="ARBA" id="ARBA00023033"/>
    </source>
</evidence>
<dbReference type="InterPro" id="IPR024011">
    <property type="entry name" value="Biosynth_lucif-like_mOase_dom"/>
</dbReference>
<dbReference type="GeneID" id="96259805"/>
<sequence>MTDRPDPRTAGGEPSFSLFFFSDDRERSKEAGYHLVLEAAKFADAEGFDSIWVPERHFNKFGAPYPNPAVLAAGIATVTERVGIRAGSVVVPLHHPVRIAEEWAMVDNLSRGRVGIAAASGWSPGDFFLSDADYGRRREETFERIDTVRALWRGGPVDVRTPGAREGAGEQLLRTTYPRPVQPELPTWIATVGTRETWVRAGECGYHVLTALVATTLDDIAGHVRAYREARARSGHAPEAGRVTMMIHTFLGPSETEVRATVHEPLVQYIETHISQASGHPNAPDAAGKRSLAEFAFERYYTHNGLFGTPETALPVVDRLLAAGVDEIACLIDFGVEDEAVLQGLPYIGMLRKSALERHGEGSGD</sequence>
<evidence type="ECO:0000259" key="3">
    <source>
        <dbReference type="Pfam" id="PF00296"/>
    </source>
</evidence>
<dbReference type="RefSeq" id="WP_209211206.1">
    <property type="nucleotide sequence ID" value="NZ_JAFFZM010000007.1"/>
</dbReference>
<dbReference type="SUPFAM" id="SSF51679">
    <property type="entry name" value="Bacterial luciferase-like"/>
    <property type="match status" value="1"/>
</dbReference>
<dbReference type="InterPro" id="IPR036661">
    <property type="entry name" value="Luciferase-like_sf"/>
</dbReference>
<accession>A0ABS3XVS0</accession>
<name>A0ABS3XVS0_9ACTN</name>
<reference evidence="4 5" key="1">
    <citation type="submission" date="2021-02" db="EMBL/GenBank/DDBJ databases">
        <title>Streptomyces spirodelae sp. nov., isolated from duckweed.</title>
        <authorList>
            <person name="Saimee Y."/>
            <person name="Duangmal K."/>
        </authorList>
    </citation>
    <scope>NUCLEOTIDE SEQUENCE [LARGE SCALE GENOMIC DNA]</scope>
    <source>
        <strain evidence="4 5">DSM 42105</strain>
    </source>
</reference>
<protein>
    <submittedName>
        <fullName evidence="4">LLM class flavin-dependent oxidoreductase</fullName>
    </submittedName>
</protein>
<evidence type="ECO:0000256" key="1">
    <source>
        <dbReference type="ARBA" id="ARBA00023002"/>
    </source>
</evidence>
<dbReference type="PANTHER" id="PTHR30137:SF8">
    <property type="entry name" value="BLR5498 PROTEIN"/>
    <property type="match status" value="1"/>
</dbReference>
<dbReference type="Gene3D" id="3.20.20.30">
    <property type="entry name" value="Luciferase-like domain"/>
    <property type="match status" value="1"/>
</dbReference>
<keyword evidence="1" id="KW-0560">Oxidoreductase</keyword>
<proteinExistence type="predicted"/>
<gene>
    <name evidence="4" type="ORF">JW613_14445</name>
</gene>
<dbReference type="InterPro" id="IPR011251">
    <property type="entry name" value="Luciferase-like_dom"/>
</dbReference>
<evidence type="ECO:0000313" key="4">
    <source>
        <dbReference type="EMBL" id="MBO8199485.1"/>
    </source>
</evidence>
<evidence type="ECO:0000313" key="5">
    <source>
        <dbReference type="Proteomes" id="UP000721954"/>
    </source>
</evidence>
<dbReference type="InterPro" id="IPR050766">
    <property type="entry name" value="Bact_Lucif_Oxidored"/>
</dbReference>
<feature type="domain" description="Luciferase-like" evidence="3">
    <location>
        <begin position="18"/>
        <end position="313"/>
    </location>
</feature>